<comment type="caution">
    <text evidence="2">The sequence shown here is derived from an EMBL/GenBank/DDBJ whole genome shotgun (WGS) entry which is preliminary data.</text>
</comment>
<gene>
    <name evidence="2" type="ORF">AAF712_015632</name>
</gene>
<protein>
    <submittedName>
        <fullName evidence="2">Uncharacterized protein</fullName>
    </submittedName>
</protein>
<reference evidence="2 3" key="1">
    <citation type="submission" date="2024-05" db="EMBL/GenBank/DDBJ databases">
        <title>A draft genome resource for the thread blight pathogen Marasmius tenuissimus strain MS-2.</title>
        <authorList>
            <person name="Yulfo-Soto G.E."/>
            <person name="Baruah I.K."/>
            <person name="Amoako-Attah I."/>
            <person name="Bukari Y."/>
            <person name="Meinhardt L.W."/>
            <person name="Bailey B.A."/>
            <person name="Cohen S.P."/>
        </authorList>
    </citation>
    <scope>NUCLEOTIDE SEQUENCE [LARGE SCALE GENOMIC DNA]</scope>
    <source>
        <strain evidence="2 3">MS-2</strain>
    </source>
</reference>
<dbReference type="EMBL" id="JBBXMP010000453">
    <property type="protein sequence ID" value="KAL0057717.1"/>
    <property type="molecule type" value="Genomic_DNA"/>
</dbReference>
<dbReference type="Proteomes" id="UP001437256">
    <property type="component" value="Unassembled WGS sequence"/>
</dbReference>
<feature type="region of interest" description="Disordered" evidence="1">
    <location>
        <begin position="37"/>
        <end position="87"/>
    </location>
</feature>
<organism evidence="2 3">
    <name type="scientific">Marasmius tenuissimus</name>
    <dbReference type="NCBI Taxonomy" id="585030"/>
    <lineage>
        <taxon>Eukaryota</taxon>
        <taxon>Fungi</taxon>
        <taxon>Dikarya</taxon>
        <taxon>Basidiomycota</taxon>
        <taxon>Agaricomycotina</taxon>
        <taxon>Agaricomycetes</taxon>
        <taxon>Agaricomycetidae</taxon>
        <taxon>Agaricales</taxon>
        <taxon>Marasmiineae</taxon>
        <taxon>Marasmiaceae</taxon>
        <taxon>Marasmius</taxon>
    </lineage>
</organism>
<evidence type="ECO:0000313" key="3">
    <source>
        <dbReference type="Proteomes" id="UP001437256"/>
    </source>
</evidence>
<evidence type="ECO:0000256" key="1">
    <source>
        <dbReference type="SAM" id="MobiDB-lite"/>
    </source>
</evidence>
<accession>A0ABR2ZB72</accession>
<evidence type="ECO:0000313" key="2">
    <source>
        <dbReference type="EMBL" id="KAL0057717.1"/>
    </source>
</evidence>
<name>A0ABR2ZB72_9AGAR</name>
<keyword evidence="3" id="KW-1185">Reference proteome</keyword>
<proteinExistence type="predicted"/>
<sequence length="226" mass="26799">MPRLKLYSTKAQRQEANQNKNKCFYVKSCLKILDSKKDKRLQERQAQETHEIQERKKQCERSKQETKGNLDAGSEHPEEAISPPPVNVEKELEDQLEDLKGRYQRHIPSGHRQFLHDLSTQALQWKHSQRGSMMTRTLVPSPVIVAKRAINVMLDEYHDLEDYYFWCLHNRKGQVWEEKRQNFWAFEDVVLKLLAVLDNMSELLSLAGNNPSLDDFRDLYLHQYQY</sequence>
<feature type="compositionally biased region" description="Basic and acidic residues" evidence="1">
    <location>
        <begin position="37"/>
        <end position="79"/>
    </location>
</feature>